<dbReference type="SUPFAM" id="SSF49899">
    <property type="entry name" value="Concanavalin A-like lectins/glucanases"/>
    <property type="match status" value="2"/>
</dbReference>
<evidence type="ECO:0000259" key="4">
    <source>
        <dbReference type="SMART" id="SM00560"/>
    </source>
</evidence>
<feature type="region of interest" description="Disordered" evidence="3">
    <location>
        <begin position="468"/>
        <end position="492"/>
    </location>
</feature>
<keyword evidence="2" id="KW-1015">Disulfide bond</keyword>
<keyword evidence="1" id="KW-0732">Signal</keyword>
<comment type="caution">
    <text evidence="5">The sequence shown here is derived from an EMBL/GenBank/DDBJ whole genome shotgun (WGS) entry which is preliminary data.</text>
</comment>
<dbReference type="Pfam" id="PF13385">
    <property type="entry name" value="Laminin_G_3"/>
    <property type="match status" value="2"/>
</dbReference>
<feature type="region of interest" description="Disordered" evidence="3">
    <location>
        <begin position="941"/>
        <end position="960"/>
    </location>
</feature>
<evidence type="ECO:0000313" key="6">
    <source>
        <dbReference type="Proteomes" id="UP000469185"/>
    </source>
</evidence>
<dbReference type="PANTHER" id="PTHR46943:SF1">
    <property type="entry name" value="PENTRAXIN-RELATED PROTEIN PTX3"/>
    <property type="match status" value="1"/>
</dbReference>
<dbReference type="SMART" id="SM00560">
    <property type="entry name" value="LamGL"/>
    <property type="match status" value="2"/>
</dbReference>
<dbReference type="Proteomes" id="UP000469185">
    <property type="component" value="Unassembled WGS sequence"/>
</dbReference>
<dbReference type="PANTHER" id="PTHR46943">
    <property type="entry name" value="PENTRAXIN-RELATED PROTEIN PTX3"/>
    <property type="match status" value="1"/>
</dbReference>
<dbReference type="InterPro" id="IPR042837">
    <property type="entry name" value="PTX3"/>
</dbReference>
<dbReference type="InterPro" id="IPR006558">
    <property type="entry name" value="LamG-like"/>
</dbReference>
<dbReference type="Gene3D" id="2.60.40.10">
    <property type="entry name" value="Immunoglobulins"/>
    <property type="match status" value="1"/>
</dbReference>
<feature type="region of interest" description="Disordered" evidence="3">
    <location>
        <begin position="228"/>
        <end position="255"/>
    </location>
</feature>
<reference evidence="5 6" key="1">
    <citation type="submission" date="2020-02" db="EMBL/GenBank/DDBJ databases">
        <authorList>
            <person name="Li X.-J."/>
            <person name="Feng X.-M."/>
        </authorList>
    </citation>
    <scope>NUCLEOTIDE SEQUENCE [LARGE SCALE GENOMIC DNA]</scope>
    <source>
        <strain evidence="5 6">CGMCC 4.7225</strain>
    </source>
</reference>
<gene>
    <name evidence="5" type="ORF">G1H11_17670</name>
</gene>
<keyword evidence="6" id="KW-1185">Reference proteome</keyword>
<proteinExistence type="predicted"/>
<feature type="compositionally biased region" description="Polar residues" evidence="3">
    <location>
        <begin position="947"/>
        <end position="960"/>
    </location>
</feature>
<evidence type="ECO:0000313" key="5">
    <source>
        <dbReference type="EMBL" id="NED97130.1"/>
    </source>
</evidence>
<dbReference type="GO" id="GO:0005975">
    <property type="term" value="P:carbohydrate metabolic process"/>
    <property type="evidence" value="ECO:0007669"/>
    <property type="project" value="UniProtKB-ARBA"/>
</dbReference>
<dbReference type="Gene3D" id="2.60.120.200">
    <property type="match status" value="2"/>
</dbReference>
<accession>A0A6N9YQB9</accession>
<feature type="compositionally biased region" description="Low complexity" evidence="3">
    <location>
        <begin position="474"/>
        <end position="491"/>
    </location>
</feature>
<evidence type="ECO:0000256" key="3">
    <source>
        <dbReference type="SAM" id="MobiDB-lite"/>
    </source>
</evidence>
<dbReference type="EMBL" id="JAAGOB010000009">
    <property type="protein sequence ID" value="NED97130.1"/>
    <property type="molecule type" value="Genomic_DNA"/>
</dbReference>
<feature type="domain" description="LamG-like jellyroll fold" evidence="4">
    <location>
        <begin position="755"/>
        <end position="910"/>
    </location>
</feature>
<protein>
    <submittedName>
        <fullName evidence="5">LamG domain-containing protein</fullName>
    </submittedName>
</protein>
<dbReference type="InterPro" id="IPR013320">
    <property type="entry name" value="ConA-like_dom_sf"/>
</dbReference>
<feature type="domain" description="LamG-like jellyroll fold" evidence="4">
    <location>
        <begin position="1004"/>
        <end position="1144"/>
    </location>
</feature>
<name>A0A6N9YQB9_9ACTN</name>
<dbReference type="GO" id="GO:0006955">
    <property type="term" value="P:immune response"/>
    <property type="evidence" value="ECO:0007669"/>
    <property type="project" value="InterPro"/>
</dbReference>
<evidence type="ECO:0000256" key="1">
    <source>
        <dbReference type="ARBA" id="ARBA00022729"/>
    </source>
</evidence>
<dbReference type="InterPro" id="IPR013783">
    <property type="entry name" value="Ig-like_fold"/>
</dbReference>
<dbReference type="AlphaFoldDB" id="A0A6N9YQB9"/>
<sequence>MGVVGAGAPTASASTTSQPALASAVASSEMANAEADAMASAISSGEPVVVDELTTEHQVVVAEPETGVFRAELSPVPVRVQAKSGEWLDVDTDLVPRAGRLEVAVAPAQINFSSGGDEPLARIDDGDGRWFELTWPDDLPSPNVQGASATYSDVYPGVDLVVQGGAEGFSQFLVVSSAEAAQNPELDEISFSYSAGELEVVDLDGSAVVRDGSGEDVFVISAPRMWDSSSGPIDDQPGDAVPATRGAEAVGEGDGGRSAVMEMTASHGVLTVTPDHELLRGEDTTFPVVIDPSVSRHRNYWSMVWSDGQKFLNHSTENARVGYDGWSDGKRSRVFYRFNTSTFANRSIQSAKFAHRQIHSPNGDCTLETYGPGVELSRTHDIMSETSWPGPTRTSGTITTTSVAHGHSSYCPGWTRTEWNAKPAVEYAASRGHDALTLSLRSADESNRNGWRQFENTSSYPVLTVEYNRPPSTPSSLRTTSPTTSCVTGTSRPWINDDTPVLRATLSDPDGQNVRGHFERQKYVSGAWGSSSTVTTSYAAAGERSAQLPALSDGRYRWRVRAYDGIEYGAWSGWCEFYVKTTAPPAPTISISDPYRLDVWTDQDGLPQATLTVGRNGDTSVEDFKYSIGSATPTTSRSMSGSSAAVTFTPQFGLTTISARLVDRAGNQGPIKRVTLKLMSPKAQHAWLLDDGSGSTAADLPRPSNDTVSLQFGAGVSWASGNLADYSGDATDRSLQFNGSGAGAYTSDALVRVSDSFTVMAKVRLDELDPGSKSFIAVSQDGNVNSAFQLGYDTNSDAWAAWMANTDASGPTWTRVAADSGPIDEADNDGLPIPDGEPDWQHLAMVYDAVDEEVELYVDGNLAASANYTFDWRSEGSLRVGRGKAHGNTQGLATGRVDDVVVFDAPLTEAQIRVLRGADKPDHIEAARQAMLDEDKAGHWAMDDGSGAQTTDSSNGGHQVTLGSGTSWISGRQASADPADRALRFDGTSSAYGYTSGPVLDTTSSYTVTAWVKLATGHTQTAGVVSQRGVDSSAMFLVYSGGQDRWRFGAFASDVSGADSLGVNSRAPAARNTWTHLAGVYDADADEMSLYVNGVLQDTVAAPNTWSATGALQVGRYRSSGVYRDRWAGDIDDLRAYQAPLSQSEIRQVMIEERP</sequence>
<evidence type="ECO:0000256" key="2">
    <source>
        <dbReference type="ARBA" id="ARBA00023157"/>
    </source>
</evidence>
<organism evidence="5 6">
    <name type="scientific">Phytoactinopolyspora alkaliphila</name>
    <dbReference type="NCBI Taxonomy" id="1783498"/>
    <lineage>
        <taxon>Bacteria</taxon>
        <taxon>Bacillati</taxon>
        <taxon>Actinomycetota</taxon>
        <taxon>Actinomycetes</taxon>
        <taxon>Jiangellales</taxon>
        <taxon>Jiangellaceae</taxon>
        <taxon>Phytoactinopolyspora</taxon>
    </lineage>
</organism>